<feature type="domain" description="BTB" evidence="2">
    <location>
        <begin position="811"/>
        <end position="888"/>
    </location>
</feature>
<dbReference type="CDD" id="cd18186">
    <property type="entry name" value="BTB_POZ_ZBTB_KLHL-like"/>
    <property type="match status" value="1"/>
</dbReference>
<evidence type="ECO:0000313" key="3">
    <source>
        <dbReference type="Proteomes" id="UP000515123"/>
    </source>
</evidence>
<dbReference type="InterPro" id="IPR016024">
    <property type="entry name" value="ARM-type_fold"/>
</dbReference>
<dbReference type="InterPro" id="IPR044953">
    <property type="entry name" value="At1g04390-like"/>
</dbReference>
<dbReference type="Gene3D" id="1.25.10.10">
    <property type="entry name" value="Leucine-rich Repeat Variant"/>
    <property type="match status" value="1"/>
</dbReference>
<dbReference type="GeneID" id="109720369"/>
<dbReference type="Pfam" id="PF00651">
    <property type="entry name" value="BTB"/>
    <property type="match status" value="2"/>
</dbReference>
<evidence type="ECO:0000259" key="2">
    <source>
        <dbReference type="PROSITE" id="PS50097"/>
    </source>
</evidence>
<sequence>MGSSSKARAREKKRELGDHVLALRHRLHHALSLGIKSQGNRVKKWECTDAGIQSHVLKTMAAFISCLSSAPSQHPLIKDSISDMLVALDGILQSENERILSQAVDATQKLVSTIGNSVRQYPVLEVIFSLSRLLSLNQLRITTSCAIALNCILTNLGMVRGANHREIWEALEKTKTIRSIADALQKFVGGVQPIECFTAMTALLTTILWKWPSARYHVWSNNMLMVKVERFCGNPDSSIAISVLKLYSALALCGHGAMKLLERKELTAKVVQSLGKSHPISVRIEALKLCRHLMRSAKGCSMLTSLNCEAIVQEINHALGGWRSSSCKRIPQDQIPMVIEACRTALMTRWVGPHHSFFWANKIDKILLDILIGNCITKNQTQVLLSSENLLSLVSDNVTSAQPFIWDILGYLAAHCEEDFHPKSKGKPLFLDILISCACLVATDMMQKGITSLPSSVSEIEPVSRAVLLMVFSPCKYVSSQARNNLSDMVKPFGDDYLQFVLSSLKVLATGDVSIVSNSLHSITNLINLASFSTLPEYHNLISENNGVEILSNIIKSCLKSDIRVSRSSIASHLQCCWHDVEEWEGDDIILFYSLRALSQLIGFSNLVYDHTKESSNKHSEAQELISNLQYILSSTFGRGPRWFAAYILSFFGLYGFANKLGRRMEKALYEQELADVELLLMNGQSYTVHGAILAARCPYLLPQRESHIEERKLNGHHNELEIGHHREKLIHRVRMSDRVDSDALFRILEYVYTGFTLVDKHLIKQLKLLSKFCELKHLSALLQKKQLSWGNAGPSFDLTVVLNPAGHPFSDIILEANSSERVTCSFSLCQLSQPHMHSHKIILSSSCDYLRALFQSGMHESFSEIIKVPIGWEALVKLVHWFYSGELPGIYPDCRWNNIDTELQIRELRAYVELCSLAEFWCLEEVGEESLKVIASCLRSDQRASIGIVQFATKLNQWKIVEIGAQEIAPSYSKLRVAGELEDLDEEVIDMLRAECVRNTQKSGHKSV</sequence>
<dbReference type="RefSeq" id="XP_020103008.1">
    <property type="nucleotide sequence ID" value="XM_020247419.1"/>
</dbReference>
<evidence type="ECO:0000256" key="1">
    <source>
        <dbReference type="ARBA" id="ARBA00004906"/>
    </source>
</evidence>
<reference evidence="3" key="1">
    <citation type="journal article" date="2015" name="Nat. Genet.">
        <title>The pineapple genome and the evolution of CAM photosynthesis.</title>
        <authorList>
            <person name="Ming R."/>
            <person name="VanBuren R."/>
            <person name="Wai C.M."/>
            <person name="Tang H."/>
            <person name="Schatz M.C."/>
            <person name="Bowers J.E."/>
            <person name="Lyons E."/>
            <person name="Wang M.L."/>
            <person name="Chen J."/>
            <person name="Biggers E."/>
            <person name="Zhang J."/>
            <person name="Huang L."/>
            <person name="Zhang L."/>
            <person name="Miao W."/>
            <person name="Zhang J."/>
            <person name="Ye Z."/>
            <person name="Miao C."/>
            <person name="Lin Z."/>
            <person name="Wang H."/>
            <person name="Zhou H."/>
            <person name="Yim W.C."/>
            <person name="Priest H.D."/>
            <person name="Zheng C."/>
            <person name="Woodhouse M."/>
            <person name="Edger P.P."/>
            <person name="Guyot R."/>
            <person name="Guo H.B."/>
            <person name="Guo H."/>
            <person name="Zheng G."/>
            <person name="Singh R."/>
            <person name="Sharma A."/>
            <person name="Min X."/>
            <person name="Zheng Y."/>
            <person name="Lee H."/>
            <person name="Gurtowski J."/>
            <person name="Sedlazeck F.J."/>
            <person name="Harkess A."/>
            <person name="McKain M.R."/>
            <person name="Liao Z."/>
            <person name="Fang J."/>
            <person name="Liu J."/>
            <person name="Zhang X."/>
            <person name="Zhang Q."/>
            <person name="Hu W."/>
            <person name="Qin Y."/>
            <person name="Wang K."/>
            <person name="Chen L.Y."/>
            <person name="Shirley N."/>
            <person name="Lin Y.R."/>
            <person name="Liu L.Y."/>
            <person name="Hernandez A.G."/>
            <person name="Wright C.L."/>
            <person name="Bulone V."/>
            <person name="Tuskan G.A."/>
            <person name="Heath K."/>
            <person name="Zee F."/>
            <person name="Moore P.H."/>
            <person name="Sunkar R."/>
            <person name="Leebens-Mack J.H."/>
            <person name="Mockler T."/>
            <person name="Bennetzen J.L."/>
            <person name="Freeling M."/>
            <person name="Sankoff D."/>
            <person name="Paterson A.H."/>
            <person name="Zhu X."/>
            <person name="Yang X."/>
            <person name="Smith J.A."/>
            <person name="Cushman J.C."/>
            <person name="Paull R.E."/>
            <person name="Yu Q."/>
        </authorList>
    </citation>
    <scope>NUCLEOTIDE SEQUENCE [LARGE SCALE GENOMIC DNA]</scope>
    <source>
        <strain evidence="3">cv. F153</strain>
    </source>
</reference>
<feature type="domain" description="BTB" evidence="2">
    <location>
        <begin position="675"/>
        <end position="761"/>
    </location>
</feature>
<comment type="pathway">
    <text evidence="1">Protein modification; protein ubiquitination.</text>
</comment>
<keyword evidence="3" id="KW-1185">Reference proteome</keyword>
<organism evidence="3 4">
    <name type="scientific">Ananas comosus</name>
    <name type="common">Pineapple</name>
    <name type="synonym">Ananas ananas</name>
    <dbReference type="NCBI Taxonomy" id="4615"/>
    <lineage>
        <taxon>Eukaryota</taxon>
        <taxon>Viridiplantae</taxon>
        <taxon>Streptophyta</taxon>
        <taxon>Embryophyta</taxon>
        <taxon>Tracheophyta</taxon>
        <taxon>Spermatophyta</taxon>
        <taxon>Magnoliopsida</taxon>
        <taxon>Liliopsida</taxon>
        <taxon>Poales</taxon>
        <taxon>Bromeliaceae</taxon>
        <taxon>Bromelioideae</taxon>
        <taxon>Ananas</taxon>
    </lineage>
</organism>
<dbReference type="OrthoDB" id="418748at2759"/>
<reference evidence="4" key="2">
    <citation type="submission" date="2025-08" db="UniProtKB">
        <authorList>
            <consortium name="RefSeq"/>
        </authorList>
    </citation>
    <scope>IDENTIFICATION</scope>
    <source>
        <tissue evidence="4">Leaf</tissue>
    </source>
</reference>
<dbReference type="Gene3D" id="3.30.710.10">
    <property type="entry name" value="Potassium Channel Kv1.1, Chain A"/>
    <property type="match status" value="2"/>
</dbReference>
<proteinExistence type="predicted"/>
<protein>
    <submittedName>
        <fullName evidence="4">BTB/POZ domain-containing protein At1g04390 isoform X1</fullName>
    </submittedName>
</protein>
<dbReference type="AlphaFoldDB" id="A0A6P5GAX9"/>
<dbReference type="PANTHER" id="PTHR35918:SF1">
    <property type="entry name" value="BTB DOMAIN-CONTAINING PROTEIN"/>
    <property type="match status" value="1"/>
</dbReference>
<evidence type="ECO:0000313" key="4">
    <source>
        <dbReference type="RefSeq" id="XP_020103008.1"/>
    </source>
</evidence>
<dbReference type="Proteomes" id="UP000515123">
    <property type="component" value="Linkage group 14"/>
</dbReference>
<dbReference type="InterPro" id="IPR059007">
    <property type="entry name" value="ARM_At1g04390"/>
</dbReference>
<dbReference type="PANTHER" id="PTHR35918">
    <property type="entry name" value="OS06G0674800 PROTEIN"/>
    <property type="match status" value="1"/>
</dbReference>
<dbReference type="InterPro" id="IPR011989">
    <property type="entry name" value="ARM-like"/>
</dbReference>
<gene>
    <name evidence="4" type="primary">LOC109720369</name>
</gene>
<dbReference type="SUPFAM" id="SSF48371">
    <property type="entry name" value="ARM repeat"/>
    <property type="match status" value="1"/>
</dbReference>
<name>A0A6P5GAX9_ANACO</name>
<accession>A0A6P5GAX9</accession>
<dbReference type="SUPFAM" id="SSF54695">
    <property type="entry name" value="POZ domain"/>
    <property type="match status" value="2"/>
</dbReference>
<dbReference type="InterPro" id="IPR000210">
    <property type="entry name" value="BTB/POZ_dom"/>
</dbReference>
<dbReference type="PROSITE" id="PS50097">
    <property type="entry name" value="BTB"/>
    <property type="match status" value="2"/>
</dbReference>
<dbReference type="InterPro" id="IPR011333">
    <property type="entry name" value="SKP1/BTB/POZ_sf"/>
</dbReference>
<dbReference type="SMART" id="SM00225">
    <property type="entry name" value="BTB"/>
    <property type="match status" value="2"/>
</dbReference>
<dbReference type="Pfam" id="PF26522">
    <property type="entry name" value="ARM_6"/>
    <property type="match status" value="1"/>
</dbReference>